<protein>
    <recommendedName>
        <fullName evidence="5">Thioredoxin domain-containing protein</fullName>
    </recommendedName>
</protein>
<dbReference type="SUPFAM" id="SSF52833">
    <property type="entry name" value="Thioredoxin-like"/>
    <property type="match status" value="1"/>
</dbReference>
<sequence length="213" mass="23519">MKKIPSIIGLLLIALALCYAVFDYSQSKTAPKAAVDLTGPNAPVRGPLNTAELKHIELVDQDGKAFTLDELKGDTVLVNFMFAGCTTICPVQTVGLRDLHKELRLDPKKNRIKLLSISIAPLSDTPKQLKAYAQRFEIDTPSWRFAVTSQANTDELSEQFGVGVKPLGGDQLDHRSLLYLINHEGVLIQQYRGGVVNVERLKNELRAVNQIGR</sequence>
<keyword evidence="3" id="KW-0479">Metal-binding</keyword>
<gene>
    <name evidence="6" type="ORF">DKT75_00335</name>
</gene>
<keyword evidence="2 3" id="KW-0186">Copper</keyword>
<organism evidence="6 7">
    <name type="scientific">Leucothrix arctica</name>
    <dbReference type="NCBI Taxonomy" id="1481894"/>
    <lineage>
        <taxon>Bacteria</taxon>
        <taxon>Pseudomonadati</taxon>
        <taxon>Pseudomonadota</taxon>
        <taxon>Gammaproteobacteria</taxon>
        <taxon>Thiotrichales</taxon>
        <taxon>Thiotrichaceae</taxon>
        <taxon>Leucothrix</taxon>
    </lineage>
</organism>
<dbReference type="Gene3D" id="3.40.30.10">
    <property type="entry name" value="Glutaredoxin"/>
    <property type="match status" value="1"/>
</dbReference>
<dbReference type="CDD" id="cd02968">
    <property type="entry name" value="SCO"/>
    <property type="match status" value="1"/>
</dbReference>
<dbReference type="EMBL" id="QGKL01000004">
    <property type="protein sequence ID" value="PWQ99552.1"/>
    <property type="molecule type" value="Genomic_DNA"/>
</dbReference>
<proteinExistence type="inferred from homology"/>
<feature type="binding site" evidence="3">
    <location>
        <position position="89"/>
    </location>
    <ligand>
        <name>Cu cation</name>
        <dbReference type="ChEBI" id="CHEBI:23378"/>
    </ligand>
</feature>
<evidence type="ECO:0000256" key="1">
    <source>
        <dbReference type="ARBA" id="ARBA00010996"/>
    </source>
</evidence>
<dbReference type="InterPro" id="IPR003782">
    <property type="entry name" value="SCO1/SenC"/>
</dbReference>
<dbReference type="OrthoDB" id="5567697at2"/>
<dbReference type="Proteomes" id="UP000245506">
    <property type="component" value="Unassembled WGS sequence"/>
</dbReference>
<evidence type="ECO:0000313" key="7">
    <source>
        <dbReference type="Proteomes" id="UP000245506"/>
    </source>
</evidence>
<evidence type="ECO:0000313" key="6">
    <source>
        <dbReference type="EMBL" id="PWQ99552.1"/>
    </source>
</evidence>
<evidence type="ECO:0000256" key="4">
    <source>
        <dbReference type="PIRSR" id="PIRSR603782-2"/>
    </source>
</evidence>
<dbReference type="InterPro" id="IPR036249">
    <property type="entry name" value="Thioredoxin-like_sf"/>
</dbReference>
<evidence type="ECO:0000259" key="5">
    <source>
        <dbReference type="PROSITE" id="PS51352"/>
    </source>
</evidence>
<keyword evidence="7" id="KW-1185">Reference proteome</keyword>
<dbReference type="RefSeq" id="WP_109821447.1">
    <property type="nucleotide sequence ID" value="NZ_QGKL01000004.1"/>
</dbReference>
<feature type="binding site" evidence="3">
    <location>
        <position position="85"/>
    </location>
    <ligand>
        <name>Cu cation</name>
        <dbReference type="ChEBI" id="CHEBI:23378"/>
    </ligand>
</feature>
<dbReference type="GO" id="GO:0046872">
    <property type="term" value="F:metal ion binding"/>
    <property type="evidence" value="ECO:0007669"/>
    <property type="project" value="UniProtKB-KW"/>
</dbReference>
<dbReference type="InterPro" id="IPR013766">
    <property type="entry name" value="Thioredoxin_domain"/>
</dbReference>
<comment type="similarity">
    <text evidence="1">Belongs to the SCO1/2 family.</text>
</comment>
<keyword evidence="4" id="KW-1015">Disulfide bond</keyword>
<reference evidence="6 7" key="1">
    <citation type="submission" date="2018-05" db="EMBL/GenBank/DDBJ databases">
        <title>Leucothrix arctica sp. nov., isolated from Arctic seawater.</title>
        <authorList>
            <person name="Choi A."/>
            <person name="Baek K."/>
        </authorList>
    </citation>
    <scope>NUCLEOTIDE SEQUENCE [LARGE SCALE GENOMIC DNA]</scope>
    <source>
        <strain evidence="6 7">IMCC9719</strain>
    </source>
</reference>
<evidence type="ECO:0000256" key="3">
    <source>
        <dbReference type="PIRSR" id="PIRSR603782-1"/>
    </source>
</evidence>
<feature type="disulfide bond" description="Redox-active" evidence="4">
    <location>
        <begin position="85"/>
        <end position="89"/>
    </location>
</feature>
<feature type="domain" description="Thioredoxin" evidence="5">
    <location>
        <begin position="47"/>
        <end position="213"/>
    </location>
</feature>
<dbReference type="PANTHER" id="PTHR12151:SF25">
    <property type="entry name" value="LINALOOL DEHYDRATASE_ISOMERASE DOMAIN-CONTAINING PROTEIN"/>
    <property type="match status" value="1"/>
</dbReference>
<name>A0A317CTB2_9GAMM</name>
<dbReference type="AlphaFoldDB" id="A0A317CTB2"/>
<accession>A0A317CTB2</accession>
<evidence type="ECO:0000256" key="2">
    <source>
        <dbReference type="ARBA" id="ARBA00023008"/>
    </source>
</evidence>
<dbReference type="PANTHER" id="PTHR12151">
    <property type="entry name" value="ELECTRON TRANSPORT PROTIN SCO1/SENC FAMILY MEMBER"/>
    <property type="match status" value="1"/>
</dbReference>
<dbReference type="PROSITE" id="PS51352">
    <property type="entry name" value="THIOREDOXIN_2"/>
    <property type="match status" value="1"/>
</dbReference>
<feature type="binding site" evidence="3">
    <location>
        <position position="174"/>
    </location>
    <ligand>
        <name>Cu cation</name>
        <dbReference type="ChEBI" id="CHEBI:23378"/>
    </ligand>
</feature>
<comment type="caution">
    <text evidence="6">The sequence shown here is derived from an EMBL/GenBank/DDBJ whole genome shotgun (WGS) entry which is preliminary data.</text>
</comment>
<dbReference type="Pfam" id="PF02630">
    <property type="entry name" value="SCO1-SenC"/>
    <property type="match status" value="1"/>
</dbReference>